<keyword evidence="3" id="KW-1185">Reference proteome</keyword>
<dbReference type="Proteomes" id="UP000664417">
    <property type="component" value="Unassembled WGS sequence"/>
</dbReference>
<comment type="caution">
    <text evidence="2">The sequence shown here is derived from an EMBL/GenBank/DDBJ whole genome shotgun (WGS) entry which is preliminary data.</text>
</comment>
<keyword evidence="1" id="KW-1133">Transmembrane helix</keyword>
<reference evidence="2" key="1">
    <citation type="submission" date="2021-03" db="EMBL/GenBank/DDBJ databases">
        <authorList>
            <person name="Wang G."/>
        </authorList>
    </citation>
    <scope>NUCLEOTIDE SEQUENCE</scope>
    <source>
        <strain evidence="2">KCTC 12899</strain>
    </source>
</reference>
<accession>A0A8J7U1F6</accession>
<keyword evidence="1" id="KW-0812">Transmembrane</keyword>
<proteinExistence type="predicted"/>
<organism evidence="2 3">
    <name type="scientific">Acanthopleuribacter pedis</name>
    <dbReference type="NCBI Taxonomy" id="442870"/>
    <lineage>
        <taxon>Bacteria</taxon>
        <taxon>Pseudomonadati</taxon>
        <taxon>Acidobacteriota</taxon>
        <taxon>Holophagae</taxon>
        <taxon>Acanthopleuribacterales</taxon>
        <taxon>Acanthopleuribacteraceae</taxon>
        <taxon>Acanthopleuribacter</taxon>
    </lineage>
</organism>
<sequence>MSSVLHGRTHLLLHRLLDNRIGPRALLKNNIGFGVRMACMLASIHFVWMFRQLAGMVSDFSFIYRGFVFATACLGLGFAISAFCKWAHHALERRIENLHGELHGALAACCDQIIQSGEPASNRSAKPHQPTRGLALRPRSRPAWLQFPIVTILVLVFAYLLMPYARGQRGFDLNKPPMASARFLSPWESRLVVYLNHDGLMRINRLGLRPYLLKPEDFAEEAQAWRKAGITNCVLMADQETKIHRIFAIQEQLRVAGFEKIIYGDEVHLFP</sequence>
<evidence type="ECO:0000313" key="3">
    <source>
        <dbReference type="Proteomes" id="UP000664417"/>
    </source>
</evidence>
<gene>
    <name evidence="2" type="ORF">J3U88_03250</name>
</gene>
<feature type="transmembrane region" description="Helical" evidence="1">
    <location>
        <begin position="143"/>
        <end position="162"/>
    </location>
</feature>
<dbReference type="AlphaFoldDB" id="A0A8J7U1F6"/>
<name>A0A8J7U1F6_9BACT</name>
<keyword evidence="1" id="KW-0472">Membrane</keyword>
<evidence type="ECO:0000256" key="1">
    <source>
        <dbReference type="SAM" id="Phobius"/>
    </source>
</evidence>
<dbReference type="RefSeq" id="WP_207856698.1">
    <property type="nucleotide sequence ID" value="NZ_JAFREP010000002.1"/>
</dbReference>
<dbReference type="EMBL" id="JAFREP010000002">
    <property type="protein sequence ID" value="MBO1317462.1"/>
    <property type="molecule type" value="Genomic_DNA"/>
</dbReference>
<protein>
    <submittedName>
        <fullName evidence="2">Uncharacterized protein</fullName>
    </submittedName>
</protein>
<feature type="transmembrane region" description="Helical" evidence="1">
    <location>
        <begin position="62"/>
        <end position="83"/>
    </location>
</feature>
<evidence type="ECO:0000313" key="2">
    <source>
        <dbReference type="EMBL" id="MBO1317462.1"/>
    </source>
</evidence>
<feature type="transmembrane region" description="Helical" evidence="1">
    <location>
        <begin position="31"/>
        <end position="50"/>
    </location>
</feature>